<comment type="caution">
    <text evidence="2">The sequence shown here is derived from an EMBL/GenBank/DDBJ whole genome shotgun (WGS) entry which is preliminary data.</text>
</comment>
<feature type="region of interest" description="Disordered" evidence="1">
    <location>
        <begin position="1"/>
        <end position="24"/>
    </location>
</feature>
<gene>
    <name evidence="2" type="ORF">PG997_011349</name>
</gene>
<reference evidence="2 3" key="1">
    <citation type="submission" date="2023-01" db="EMBL/GenBank/DDBJ databases">
        <title>Analysis of 21 Apiospora genomes using comparative genomics revels a genus with tremendous synthesis potential of carbohydrate active enzymes and secondary metabolites.</title>
        <authorList>
            <person name="Sorensen T."/>
        </authorList>
    </citation>
    <scope>NUCLEOTIDE SEQUENCE [LARGE SCALE GENOMIC DNA]</scope>
    <source>
        <strain evidence="2 3">CBS 114990</strain>
    </source>
</reference>
<name>A0ABR1VIT2_9PEZI</name>
<dbReference type="Proteomes" id="UP001433268">
    <property type="component" value="Unassembled WGS sequence"/>
</dbReference>
<feature type="region of interest" description="Disordered" evidence="1">
    <location>
        <begin position="76"/>
        <end position="109"/>
    </location>
</feature>
<proteinExistence type="predicted"/>
<sequence>MGSYAGNTKGPPDEPAPWNWNGGSDLTGPRAYEVLIDRFSSLARSCESAFAMQLASMATFRFETVANTEIMPNHSQAHQIDSSPDVDNAKSMVPAAPQPVATVTRKRVT</sequence>
<evidence type="ECO:0000256" key="1">
    <source>
        <dbReference type="SAM" id="MobiDB-lite"/>
    </source>
</evidence>
<organism evidence="2 3">
    <name type="scientific">Apiospora hydei</name>
    <dbReference type="NCBI Taxonomy" id="1337664"/>
    <lineage>
        <taxon>Eukaryota</taxon>
        <taxon>Fungi</taxon>
        <taxon>Dikarya</taxon>
        <taxon>Ascomycota</taxon>
        <taxon>Pezizomycotina</taxon>
        <taxon>Sordariomycetes</taxon>
        <taxon>Xylariomycetidae</taxon>
        <taxon>Amphisphaeriales</taxon>
        <taxon>Apiosporaceae</taxon>
        <taxon>Apiospora</taxon>
    </lineage>
</organism>
<dbReference type="GeneID" id="92048724"/>
<accession>A0ABR1VIT2</accession>
<dbReference type="RefSeq" id="XP_066664954.1">
    <property type="nucleotide sequence ID" value="XM_066815664.1"/>
</dbReference>
<evidence type="ECO:0000313" key="2">
    <source>
        <dbReference type="EMBL" id="KAK8071146.1"/>
    </source>
</evidence>
<dbReference type="EMBL" id="JAQQWN010000008">
    <property type="protein sequence ID" value="KAK8071146.1"/>
    <property type="molecule type" value="Genomic_DNA"/>
</dbReference>
<protein>
    <submittedName>
        <fullName evidence="2">Uncharacterized protein</fullName>
    </submittedName>
</protein>
<evidence type="ECO:0000313" key="3">
    <source>
        <dbReference type="Proteomes" id="UP001433268"/>
    </source>
</evidence>
<keyword evidence="3" id="KW-1185">Reference proteome</keyword>